<dbReference type="AlphaFoldDB" id="D0LWS3"/>
<evidence type="ECO:0000313" key="2">
    <source>
        <dbReference type="Proteomes" id="UP000001880"/>
    </source>
</evidence>
<dbReference type="STRING" id="502025.Hoch_1620"/>
<accession>D0LWS3</accession>
<sequence length="146" mass="16309">MATFSPEDVLVLYEYVSKPAKQVSVNYRWAVLADGRYFISQNPESSVRPDDFDSMYYFNTEWRQQTTLSEEQVAQVRELVAKTSLPGGRLAPAQPTPRGDLARLTLRGPEGEHVLEVEDSASEVHEQWIGQLLQIVGPQLAAAVSS</sequence>
<dbReference type="HOGENOM" id="CLU_1774832_0_0_7"/>
<dbReference type="KEGG" id="hoh:Hoch_1620"/>
<dbReference type="Proteomes" id="UP000001880">
    <property type="component" value="Chromosome"/>
</dbReference>
<organism evidence="1 2">
    <name type="scientific">Haliangium ochraceum (strain DSM 14365 / JCM 11303 / SMP-2)</name>
    <dbReference type="NCBI Taxonomy" id="502025"/>
    <lineage>
        <taxon>Bacteria</taxon>
        <taxon>Pseudomonadati</taxon>
        <taxon>Myxococcota</taxon>
        <taxon>Polyangia</taxon>
        <taxon>Haliangiales</taxon>
        <taxon>Kofleriaceae</taxon>
        <taxon>Haliangium</taxon>
    </lineage>
</organism>
<name>D0LWS3_HALO1</name>
<evidence type="ECO:0000313" key="1">
    <source>
        <dbReference type="EMBL" id="ACY14170.1"/>
    </source>
</evidence>
<proteinExistence type="predicted"/>
<gene>
    <name evidence="1" type="ordered locus">Hoch_1620</name>
</gene>
<dbReference type="RefSeq" id="WP_012826778.1">
    <property type="nucleotide sequence ID" value="NC_013440.1"/>
</dbReference>
<reference evidence="1 2" key="1">
    <citation type="journal article" date="2010" name="Stand. Genomic Sci.">
        <title>Complete genome sequence of Haliangium ochraceum type strain (SMP-2).</title>
        <authorList>
            <consortium name="US DOE Joint Genome Institute (JGI-PGF)"/>
            <person name="Ivanova N."/>
            <person name="Daum C."/>
            <person name="Lang E."/>
            <person name="Abt B."/>
            <person name="Kopitz M."/>
            <person name="Saunders E."/>
            <person name="Lapidus A."/>
            <person name="Lucas S."/>
            <person name="Glavina Del Rio T."/>
            <person name="Nolan M."/>
            <person name="Tice H."/>
            <person name="Copeland A."/>
            <person name="Cheng J.F."/>
            <person name="Chen F."/>
            <person name="Bruce D."/>
            <person name="Goodwin L."/>
            <person name="Pitluck S."/>
            <person name="Mavromatis K."/>
            <person name="Pati A."/>
            <person name="Mikhailova N."/>
            <person name="Chen A."/>
            <person name="Palaniappan K."/>
            <person name="Land M."/>
            <person name="Hauser L."/>
            <person name="Chang Y.J."/>
            <person name="Jeffries C.D."/>
            <person name="Detter J.C."/>
            <person name="Brettin T."/>
            <person name="Rohde M."/>
            <person name="Goker M."/>
            <person name="Bristow J."/>
            <person name="Markowitz V."/>
            <person name="Eisen J.A."/>
            <person name="Hugenholtz P."/>
            <person name="Kyrpides N.C."/>
            <person name="Klenk H.P."/>
        </authorList>
    </citation>
    <scope>NUCLEOTIDE SEQUENCE [LARGE SCALE GENOMIC DNA]</scope>
    <source>
        <strain evidence="2">DSM 14365 / CIP 107738 / JCM 11303 / AJ 13395 / SMP-2</strain>
    </source>
</reference>
<keyword evidence="2" id="KW-1185">Reference proteome</keyword>
<protein>
    <submittedName>
        <fullName evidence="1">Uncharacterized protein</fullName>
    </submittedName>
</protein>
<dbReference type="EMBL" id="CP001804">
    <property type="protein sequence ID" value="ACY14170.1"/>
    <property type="molecule type" value="Genomic_DNA"/>
</dbReference>